<evidence type="ECO:0000256" key="1">
    <source>
        <dbReference type="ARBA" id="ARBA00007366"/>
    </source>
</evidence>
<dbReference type="GO" id="GO:0019887">
    <property type="term" value="F:protein kinase regulator activity"/>
    <property type="evidence" value="ECO:0007669"/>
    <property type="project" value="TreeGrafter"/>
</dbReference>
<name>A0AAV2R4K3_MEGNR</name>
<organism evidence="5 6">
    <name type="scientific">Meganyctiphanes norvegica</name>
    <name type="common">Northern krill</name>
    <name type="synonym">Thysanopoda norvegica</name>
    <dbReference type="NCBI Taxonomy" id="48144"/>
    <lineage>
        <taxon>Eukaryota</taxon>
        <taxon>Metazoa</taxon>
        <taxon>Ecdysozoa</taxon>
        <taxon>Arthropoda</taxon>
        <taxon>Crustacea</taxon>
        <taxon>Multicrustacea</taxon>
        <taxon>Malacostraca</taxon>
        <taxon>Eumalacostraca</taxon>
        <taxon>Eucarida</taxon>
        <taxon>Euphausiacea</taxon>
        <taxon>Euphausiidae</taxon>
        <taxon>Meganyctiphanes</taxon>
    </lineage>
</organism>
<evidence type="ECO:0000256" key="2">
    <source>
        <dbReference type="ARBA" id="ARBA00022737"/>
    </source>
</evidence>
<sequence>MAANHKPFNRTVQNLITPFWKDTTQLDTLCETLTNGDISIFRVILGGHLLDFLMNNKITPPSDKLKQVLTESYVKNVLQSKIKPRIFVLEQCKPLVHGLSHEEFSSMVLPSAQKSILRNPEVVLQAIAHLCAGLNLDLSKYVGEFSKAITSPIHAKDDQVREDSVVLCGSLARQCSDSTAVTTLIKSLFDVYGGSDGKLTVTAWKVSVLEGLEAVSGHSVTGSGAYSLSEQVLEKMLKVLETESHEGSLVQALSCLGAWATKFTTDLPKKLIDFIPKGMSLKTSTTSVRAAYVRCLLGCITTSTAVKAAPLIPHLLTCVIKALSQTTQIPLVSEALVTCVLLLKLSMSDVSLEQQVAPIWTTGLDLGKKYFTCETFLNKAQEEGLIQLVAWCEILLSQHLEKIGKEAADVQHALIWCLVCPHSKVRTAAQASVKKLVSALGGSQLAQDLLKTVTNMMETSKIVKTESQDDAGGGGGELSPAGAAQAITTICSCRSLEVQQKQKLAILALQPAHHPVLVKENKYLWEQVCHQLGLQAEAVISAESARLVEMTTEQYTDTPTNQCMVQGLCRLGAKHLYSQLLPYIMEKLHDPHLLEITPIDYEIYKTPEGTLHNNEVVEKAFEDQLNLKNVKKSTKVYSHKEQMIMLEEKKKELEKKKREGRLELTPKQKEIMKAQMDKENAIRERVATVLENAQSILSLLEAVVEGNVDDLSPYFLKLVPLLIWGMPSTLVGERICHIFLKLRHAVFDVDDDLFAETLGRTTIRVSKGFISNPLDWDGETVENASLRVLKDLHVATVPVKSSSEDDMEKYYTAPGFMYCYPLLEWILRTRPGNDFDGLASMSLAIIREHMAMRGADEQDLFHPKYLPRKQLLELIIEIISTSSGRTQMTACAVLEDVCRCGSGEMGTDVATPEEINVLLETLTAPAESVRDAALR</sequence>
<dbReference type="AlphaFoldDB" id="A0AAV2R4K3"/>
<evidence type="ECO:0000313" key="5">
    <source>
        <dbReference type="EMBL" id="CAL4114500.1"/>
    </source>
</evidence>
<gene>
    <name evidence="5" type="ORF">MNOR_LOCUS20442</name>
</gene>
<evidence type="ECO:0000259" key="4">
    <source>
        <dbReference type="Pfam" id="PF24993"/>
    </source>
</evidence>
<accession>A0AAV2R4K3</accession>
<dbReference type="InterPro" id="IPR016024">
    <property type="entry name" value="ARM-type_fold"/>
</dbReference>
<protein>
    <recommendedName>
        <fullName evidence="4">Stalled ribosome sensor GCN1-like N-terminal domain-containing protein</fullName>
    </recommendedName>
</protein>
<dbReference type="PANTHER" id="PTHR23346">
    <property type="entry name" value="TRANSLATIONAL ACTIVATOR GCN1-RELATED"/>
    <property type="match status" value="1"/>
</dbReference>
<dbReference type="GO" id="GO:0006417">
    <property type="term" value="P:regulation of translation"/>
    <property type="evidence" value="ECO:0007669"/>
    <property type="project" value="TreeGrafter"/>
</dbReference>
<keyword evidence="6" id="KW-1185">Reference proteome</keyword>
<feature type="domain" description="Stalled ribosome sensor GCN1-like N-terminal" evidence="4">
    <location>
        <begin position="66"/>
        <end position="199"/>
    </location>
</feature>
<comment type="similarity">
    <text evidence="1">Belongs to the GCN1 family.</text>
</comment>
<evidence type="ECO:0000256" key="3">
    <source>
        <dbReference type="SAM" id="Coils"/>
    </source>
</evidence>
<keyword evidence="3" id="KW-0175">Coiled coil</keyword>
<dbReference type="PANTHER" id="PTHR23346:SF7">
    <property type="entry name" value="STALLED RIBOSOME SENSOR GCN1"/>
    <property type="match status" value="1"/>
</dbReference>
<dbReference type="SUPFAM" id="SSF48371">
    <property type="entry name" value="ARM repeat"/>
    <property type="match status" value="1"/>
</dbReference>
<dbReference type="Proteomes" id="UP001497623">
    <property type="component" value="Unassembled WGS sequence"/>
</dbReference>
<dbReference type="Pfam" id="PF24993">
    <property type="entry name" value="GNC1_N"/>
    <property type="match status" value="1"/>
</dbReference>
<keyword evidence="2" id="KW-0677">Repeat</keyword>
<dbReference type="InterPro" id="IPR056810">
    <property type="entry name" value="GNC1-like_N"/>
</dbReference>
<dbReference type="GO" id="GO:0034198">
    <property type="term" value="P:cellular response to amino acid starvation"/>
    <property type="evidence" value="ECO:0007669"/>
    <property type="project" value="TreeGrafter"/>
</dbReference>
<evidence type="ECO:0000313" key="6">
    <source>
        <dbReference type="Proteomes" id="UP001497623"/>
    </source>
</evidence>
<dbReference type="GO" id="GO:0005829">
    <property type="term" value="C:cytosol"/>
    <property type="evidence" value="ECO:0007669"/>
    <property type="project" value="TreeGrafter"/>
</dbReference>
<reference evidence="5 6" key="1">
    <citation type="submission" date="2024-05" db="EMBL/GenBank/DDBJ databases">
        <authorList>
            <person name="Wallberg A."/>
        </authorList>
    </citation>
    <scope>NUCLEOTIDE SEQUENCE [LARGE SCALE GENOMIC DNA]</scope>
</reference>
<dbReference type="InterPro" id="IPR011989">
    <property type="entry name" value="ARM-like"/>
</dbReference>
<dbReference type="EMBL" id="CAXKWB010015804">
    <property type="protein sequence ID" value="CAL4114500.1"/>
    <property type="molecule type" value="Genomic_DNA"/>
</dbReference>
<feature type="coiled-coil region" evidence="3">
    <location>
        <begin position="636"/>
        <end position="663"/>
    </location>
</feature>
<dbReference type="Gene3D" id="1.25.10.10">
    <property type="entry name" value="Leucine-rich Repeat Variant"/>
    <property type="match status" value="1"/>
</dbReference>
<comment type="caution">
    <text evidence="5">The sequence shown here is derived from an EMBL/GenBank/DDBJ whole genome shotgun (WGS) entry which is preliminary data.</text>
</comment>
<feature type="non-terminal residue" evidence="5">
    <location>
        <position position="935"/>
    </location>
</feature>
<proteinExistence type="inferred from homology"/>